<feature type="region of interest" description="Disordered" evidence="1">
    <location>
        <begin position="480"/>
        <end position="517"/>
    </location>
</feature>
<evidence type="ECO:0000313" key="2">
    <source>
        <dbReference type="EMBL" id="GIL90968.1"/>
    </source>
</evidence>
<keyword evidence="4" id="KW-1185">Reference proteome</keyword>
<reference evidence="2" key="1">
    <citation type="journal article" date="2021" name="Proc. Natl. Acad. Sci. U.S.A.">
        <title>Three genomes in the algal genus Volvox reveal the fate of a haploid sex-determining region after a transition to homothallism.</title>
        <authorList>
            <person name="Yamamoto K."/>
            <person name="Hamaji T."/>
            <person name="Kawai-Toyooka H."/>
            <person name="Matsuzaki R."/>
            <person name="Takahashi F."/>
            <person name="Nishimura Y."/>
            <person name="Kawachi M."/>
            <person name="Noguchi H."/>
            <person name="Minakuchi Y."/>
            <person name="Umen J.G."/>
            <person name="Toyoda A."/>
            <person name="Nozaki H."/>
        </authorList>
    </citation>
    <scope>NUCLEOTIDE SEQUENCE</scope>
    <source>
        <strain evidence="3">NIES-3785</strain>
        <strain evidence="2">NIES-3786</strain>
    </source>
</reference>
<feature type="compositionally biased region" description="Polar residues" evidence="1">
    <location>
        <begin position="309"/>
        <end position="350"/>
    </location>
</feature>
<feature type="compositionally biased region" description="Polar residues" evidence="1">
    <location>
        <begin position="222"/>
        <end position="236"/>
    </location>
</feature>
<feature type="compositionally biased region" description="Pro residues" evidence="1">
    <location>
        <begin position="196"/>
        <end position="212"/>
    </location>
</feature>
<dbReference type="EMBL" id="BNCQ01000054">
    <property type="protein sequence ID" value="GIM14052.1"/>
    <property type="molecule type" value="Genomic_DNA"/>
</dbReference>
<dbReference type="Proteomes" id="UP000747110">
    <property type="component" value="Unassembled WGS sequence"/>
</dbReference>
<gene>
    <name evidence="2" type="ORF">Vretifemale_18676</name>
    <name evidence="3" type="ORF">Vretimale_17082</name>
</gene>
<feature type="region of interest" description="Disordered" evidence="1">
    <location>
        <begin position="295"/>
        <end position="370"/>
    </location>
</feature>
<dbReference type="AlphaFoldDB" id="A0A8J4CXK5"/>
<protein>
    <submittedName>
        <fullName evidence="2">Uncharacterized protein</fullName>
    </submittedName>
</protein>
<comment type="caution">
    <text evidence="2">The sequence shown here is derived from an EMBL/GenBank/DDBJ whole genome shotgun (WGS) entry which is preliminary data.</text>
</comment>
<dbReference type="EMBL" id="BNCP01000061">
    <property type="protein sequence ID" value="GIL90968.1"/>
    <property type="molecule type" value="Genomic_DNA"/>
</dbReference>
<dbReference type="OrthoDB" id="550829at2759"/>
<organism evidence="2 4">
    <name type="scientific">Volvox reticuliferus</name>
    <dbReference type="NCBI Taxonomy" id="1737510"/>
    <lineage>
        <taxon>Eukaryota</taxon>
        <taxon>Viridiplantae</taxon>
        <taxon>Chlorophyta</taxon>
        <taxon>core chlorophytes</taxon>
        <taxon>Chlorophyceae</taxon>
        <taxon>CS clade</taxon>
        <taxon>Chlamydomonadales</taxon>
        <taxon>Volvocaceae</taxon>
        <taxon>Volvox</taxon>
    </lineage>
</organism>
<sequence>MHSDELLGLLWAAQYAAKICIRCNRFLGRLVGASSSSPNHIWVQCRCSGCQTREPVGFADGGNILNLTEFAQHACAQSPSLRLFTVVQPGAPNDPIPLLDWLRSANEHMGGDALIRRQLCIFWSGFGDKTDMPNTWRSATIRRIDKATGACEIKYHDDRRKRSQAFLYLPLTIVHFARCPPAPGAVPRNVADGQMPLPPLLPSQLPLPPPQPHEQQPQLQQSATSIMTSLSLSVSGTATSVPSPPVQPPAATSSPFCRSSSTPSAPAATVAILSRMATAATATAAETTMRLAADGHQLSPPTARMPQLATRSSHPSSYPTGSLFTQASEQSQLPKSRSGSSGAFQQNMFPSTPAAPETPTKRPWVPSAPKASAVLTPGHLGGPYGVDAAILTEFSPPPLKLLRTCGDDDLRNPEAPARSAGKPADYYYAKCQVTSRALNGSSAVSTSAVRPMHAAVESTSSGSSNVQGAVGAGAAAATATITGPPTAGPCHRQPPSSSLPYSWSAHEPSSAGATAPGWGSAACGNGSGNGGVSGSSNSIGNSNSSSRSLVADTAADSADGGERGWDIRCGGAPASCLVRQALPGDCSSYSYSRSRSSSRHTSSNGGSCAQFPYPESWAAVLPLQPPTSAAAITEAATAMAVAGGSTTAAIAPLMPLSSTTPAAIQSTMTSRTAGSAAADPDAALDAFLAASFDFFADSDQPEYPGGARWLSEFCGGSDPATSAPGPNPQPAANSAMPGLPCATSVVASPCGGLVSPAVRGTFLGNSISGTAGGGSSSAAPSHVLKGVPNGPFHVNGLGSNHFDQSMLWFDSNPEAAKGG</sequence>
<feature type="compositionally biased region" description="Low complexity" evidence="1">
    <location>
        <begin position="249"/>
        <end position="264"/>
    </location>
</feature>
<name>A0A8J4CXK5_9CHLO</name>
<evidence type="ECO:0000313" key="4">
    <source>
        <dbReference type="Proteomes" id="UP000747110"/>
    </source>
</evidence>
<feature type="region of interest" description="Disordered" evidence="1">
    <location>
        <begin position="187"/>
        <end position="264"/>
    </location>
</feature>
<feature type="region of interest" description="Disordered" evidence="1">
    <location>
        <begin position="531"/>
        <end position="562"/>
    </location>
</feature>
<feature type="region of interest" description="Disordered" evidence="1">
    <location>
        <begin position="714"/>
        <end position="734"/>
    </location>
</feature>
<feature type="compositionally biased region" description="Low complexity" evidence="1">
    <location>
        <begin position="534"/>
        <end position="548"/>
    </location>
</feature>
<dbReference type="Proteomes" id="UP000722791">
    <property type="component" value="Unassembled WGS sequence"/>
</dbReference>
<evidence type="ECO:0000313" key="3">
    <source>
        <dbReference type="EMBL" id="GIM14052.1"/>
    </source>
</evidence>
<accession>A0A8J4CXK5</accession>
<feature type="compositionally biased region" description="Low complexity" evidence="1">
    <location>
        <begin position="480"/>
        <end position="489"/>
    </location>
</feature>
<evidence type="ECO:0000256" key="1">
    <source>
        <dbReference type="SAM" id="MobiDB-lite"/>
    </source>
</evidence>
<proteinExistence type="predicted"/>